<keyword evidence="1" id="KW-0245">EGF-like domain</keyword>
<evidence type="ECO:0000256" key="2">
    <source>
        <dbReference type="ARBA" id="ARBA00022729"/>
    </source>
</evidence>
<dbReference type="InParanoid" id="A0A059A5H0"/>
<feature type="domain" description="Bulb-type lectin" evidence="6">
    <location>
        <begin position="1"/>
        <end position="106"/>
    </location>
</feature>
<dbReference type="PROSITE" id="PS50011">
    <property type="entry name" value="PROTEIN_KINASE_DOM"/>
    <property type="match status" value="1"/>
</dbReference>
<feature type="domain" description="Protein kinase" evidence="5">
    <location>
        <begin position="132"/>
        <end position="486"/>
    </location>
</feature>
<keyword evidence="4" id="KW-0325">Glycoprotein</keyword>
<dbReference type="GO" id="GO:0004672">
    <property type="term" value="F:protein kinase activity"/>
    <property type="evidence" value="ECO:0007669"/>
    <property type="project" value="InterPro"/>
</dbReference>
<dbReference type="Gramene" id="KCW48954">
    <property type="protein sequence ID" value="KCW48954"/>
    <property type="gene ID" value="EUGRSUZ_K02564"/>
</dbReference>
<dbReference type="PROSITE" id="PS50927">
    <property type="entry name" value="BULB_LECTIN"/>
    <property type="match status" value="1"/>
</dbReference>
<evidence type="ECO:0000259" key="6">
    <source>
        <dbReference type="PROSITE" id="PS50927"/>
    </source>
</evidence>
<dbReference type="OMA" id="ETTMRET"/>
<evidence type="ECO:0008006" key="8">
    <source>
        <dbReference type="Google" id="ProtNLM"/>
    </source>
</evidence>
<evidence type="ECO:0000256" key="3">
    <source>
        <dbReference type="ARBA" id="ARBA00023157"/>
    </source>
</evidence>
<dbReference type="CDD" id="cd00028">
    <property type="entry name" value="B_lectin"/>
    <property type="match status" value="1"/>
</dbReference>
<organism evidence="7">
    <name type="scientific">Eucalyptus grandis</name>
    <name type="common">Flooded gum</name>
    <dbReference type="NCBI Taxonomy" id="71139"/>
    <lineage>
        <taxon>Eukaryota</taxon>
        <taxon>Viridiplantae</taxon>
        <taxon>Streptophyta</taxon>
        <taxon>Embryophyta</taxon>
        <taxon>Tracheophyta</taxon>
        <taxon>Spermatophyta</taxon>
        <taxon>Magnoliopsida</taxon>
        <taxon>eudicotyledons</taxon>
        <taxon>Gunneridae</taxon>
        <taxon>Pentapetalae</taxon>
        <taxon>rosids</taxon>
        <taxon>malvids</taxon>
        <taxon>Myrtales</taxon>
        <taxon>Myrtaceae</taxon>
        <taxon>Myrtoideae</taxon>
        <taxon>Eucalypteae</taxon>
        <taxon>Eucalyptus</taxon>
    </lineage>
</organism>
<protein>
    <recommendedName>
        <fullName evidence="8">Bulb-type lectin domain-containing protein</fullName>
    </recommendedName>
</protein>
<proteinExistence type="predicted"/>
<dbReference type="InterPro" id="IPR051343">
    <property type="entry name" value="G-type_lectin_kinases/EP1-like"/>
</dbReference>
<dbReference type="AlphaFoldDB" id="A0A059A5H0"/>
<dbReference type="Gene3D" id="1.10.510.10">
    <property type="entry name" value="Transferase(Phosphotransferase) domain 1"/>
    <property type="match status" value="1"/>
</dbReference>
<dbReference type="SMART" id="SM00108">
    <property type="entry name" value="B_lectin"/>
    <property type="match status" value="1"/>
</dbReference>
<dbReference type="PANTHER" id="PTHR47976:SF30">
    <property type="entry name" value="RECEPTOR-LIKE SERINE_THREONINE-PROTEIN KINASE"/>
    <property type="match status" value="1"/>
</dbReference>
<evidence type="ECO:0000313" key="7">
    <source>
        <dbReference type="EMBL" id="KCW48954.1"/>
    </source>
</evidence>
<dbReference type="InterPro" id="IPR001480">
    <property type="entry name" value="Bulb-type_lectin_dom"/>
</dbReference>
<evidence type="ECO:0000259" key="5">
    <source>
        <dbReference type="PROSITE" id="PS50011"/>
    </source>
</evidence>
<gene>
    <name evidence="7" type="ORF">EUGRSUZ_K02564</name>
</gene>
<dbReference type="GO" id="GO:0005524">
    <property type="term" value="F:ATP binding"/>
    <property type="evidence" value="ECO:0007669"/>
    <property type="project" value="InterPro"/>
</dbReference>
<sequence length="527" mass="58562">MDSQLYRSDFWEIYYFGIVIAGAADKKFDVIVDLIPVWSANRDNPVSTDAILELTAEGGLVLTDVDGSVAWSTSTKGKSVAGMNLTDTGNLVLFDKKNAIVWQSFDYPTDSLVVGQKLTPNNFQMNRTGRDLLSFLLTSSGLFAQTNTNPPQELVLFTNSISNSSVITGIDSPVRFLNFESDGHLASYQRDGSLMRTRDGSNRRKRDDLLSPGNRDCDYPTVCGKYGICNPEGQCCCPTSSEGTSYFKPVNQSNFKLGCVETICLSCEASQFQSFLELDDTSYFIYNEDPQLTPDLANIDKESCKKACANNCSSTAAFLINDSGSCHLVSQVFSLTYFKQTPNHSIAFIKNRYQTHLKPHNILLNKNFNAKVADFGLCKLLDRDQSQAETTMRETPGYMAPKWLSGITTEKEDVYNFGVVALEIACGRKYLLDVFNRKAEEGQLLDMVDNTLVNMMKIAAWCLQGDFSKRPFMLVVIEVLDGDMDIPNDLGYDFSRHTLNIDVRVGYENVDFGATNSMISSILSGPK</sequence>
<dbReference type="InterPro" id="IPR000719">
    <property type="entry name" value="Prot_kinase_dom"/>
</dbReference>
<reference evidence="7" key="1">
    <citation type="submission" date="2013-07" db="EMBL/GenBank/DDBJ databases">
        <title>The genome of Eucalyptus grandis.</title>
        <authorList>
            <person name="Schmutz J."/>
            <person name="Hayes R."/>
            <person name="Myburg A."/>
            <person name="Tuskan G."/>
            <person name="Grattapaglia D."/>
            <person name="Rokhsar D.S."/>
        </authorList>
    </citation>
    <scope>NUCLEOTIDE SEQUENCE</scope>
    <source>
        <tissue evidence="7">Leaf extractions</tissue>
    </source>
</reference>
<keyword evidence="3" id="KW-1015">Disulfide bond</keyword>
<evidence type="ECO:0000256" key="4">
    <source>
        <dbReference type="ARBA" id="ARBA00023180"/>
    </source>
</evidence>
<dbReference type="InterPro" id="IPR036426">
    <property type="entry name" value="Bulb-type_lectin_dom_sf"/>
</dbReference>
<dbReference type="Pfam" id="PF01453">
    <property type="entry name" value="B_lectin"/>
    <property type="match status" value="1"/>
</dbReference>
<dbReference type="Gene3D" id="2.90.10.30">
    <property type="match status" value="1"/>
</dbReference>
<dbReference type="Pfam" id="PF00069">
    <property type="entry name" value="Pkinase"/>
    <property type="match status" value="1"/>
</dbReference>
<accession>A0A059A5H0</accession>
<keyword evidence="2" id="KW-0732">Signal</keyword>
<dbReference type="EMBL" id="KK198763">
    <property type="protein sequence ID" value="KCW48954.1"/>
    <property type="molecule type" value="Genomic_DNA"/>
</dbReference>
<dbReference type="InterPro" id="IPR011009">
    <property type="entry name" value="Kinase-like_dom_sf"/>
</dbReference>
<name>A0A059A5H0_EUCGR</name>
<dbReference type="FunFam" id="2.90.10.30:FF:000003">
    <property type="entry name" value="Os04g0303100 protein"/>
    <property type="match status" value="1"/>
</dbReference>
<dbReference type="SUPFAM" id="SSF56112">
    <property type="entry name" value="Protein kinase-like (PK-like)"/>
    <property type="match status" value="1"/>
</dbReference>
<evidence type="ECO:0000256" key="1">
    <source>
        <dbReference type="ARBA" id="ARBA00022536"/>
    </source>
</evidence>
<dbReference type="SUPFAM" id="SSF51110">
    <property type="entry name" value="alpha-D-mannose-specific plant lectins"/>
    <property type="match status" value="1"/>
</dbReference>
<dbReference type="PANTHER" id="PTHR47976">
    <property type="entry name" value="G-TYPE LECTIN S-RECEPTOR-LIKE SERINE/THREONINE-PROTEIN KINASE SD2-5"/>
    <property type="match status" value="1"/>
</dbReference>
<dbReference type="SMART" id="SM00220">
    <property type="entry name" value="S_TKc"/>
    <property type="match status" value="1"/>
</dbReference>